<sequence>MSTVIPPALHQSSVPAEKLLHSANSGMIVERTAQVRGEYHSESRKFARATADYITRTQPGVASVFVYEETFGTKDMVHWLIHLHSMDDYESLVRMGTEDEEYRALFGRDWIPAGRGGGWAGMFVDGSLRETVLLPQFWGMYGTRVDDDRERRTEVFENDTAEVRLPPARHQTEQPDDLLLHSANAGIVLHRTAQIVYDFRSEAREFAREAATAINDNLAGEATVLLYEDAFGPMDRIHWLIHLRSLGTYQRLLQLHVRDESVREIFFRERSPEKGPGTWARMFVQGSFQDTALTPHHWGLYATDTPAGG</sequence>
<dbReference type="RefSeq" id="WP_345611954.1">
    <property type="nucleotide sequence ID" value="NZ_BAABJV010000003.1"/>
</dbReference>
<dbReference type="InterPro" id="IPR046102">
    <property type="entry name" value="DUF6039"/>
</dbReference>
<reference evidence="2" key="1">
    <citation type="journal article" date="2019" name="Int. J. Syst. Evol. Microbiol.">
        <title>The Global Catalogue of Microorganisms (GCM) 10K type strain sequencing project: providing services to taxonomists for standard genome sequencing and annotation.</title>
        <authorList>
            <consortium name="The Broad Institute Genomics Platform"/>
            <consortium name="The Broad Institute Genome Sequencing Center for Infectious Disease"/>
            <person name="Wu L."/>
            <person name="Ma J."/>
        </authorList>
    </citation>
    <scope>NUCLEOTIDE SEQUENCE [LARGE SCALE GENOMIC DNA]</scope>
    <source>
        <strain evidence="2">JCM 18324</strain>
    </source>
</reference>
<proteinExistence type="predicted"/>
<name>A0ABP9A1D1_9ACTN</name>
<comment type="caution">
    <text evidence="1">The sequence shown here is derived from an EMBL/GenBank/DDBJ whole genome shotgun (WGS) entry which is preliminary data.</text>
</comment>
<evidence type="ECO:0000313" key="2">
    <source>
        <dbReference type="Proteomes" id="UP001501147"/>
    </source>
</evidence>
<keyword evidence="2" id="KW-1185">Reference proteome</keyword>
<organism evidence="1 2">
    <name type="scientific">Streptomyces sanyensis</name>
    <dbReference type="NCBI Taxonomy" id="568869"/>
    <lineage>
        <taxon>Bacteria</taxon>
        <taxon>Bacillati</taxon>
        <taxon>Actinomycetota</taxon>
        <taxon>Actinomycetes</taxon>
        <taxon>Kitasatosporales</taxon>
        <taxon>Streptomycetaceae</taxon>
        <taxon>Streptomyces</taxon>
    </lineage>
</organism>
<dbReference type="Pfam" id="PF19505">
    <property type="entry name" value="DUF6039"/>
    <property type="match status" value="1"/>
</dbReference>
<dbReference type="Proteomes" id="UP001501147">
    <property type="component" value="Unassembled WGS sequence"/>
</dbReference>
<protein>
    <submittedName>
        <fullName evidence="1">Uncharacterized protein</fullName>
    </submittedName>
</protein>
<gene>
    <name evidence="1" type="ORF">GCM10023329_18660</name>
</gene>
<evidence type="ECO:0000313" key="1">
    <source>
        <dbReference type="EMBL" id="GAA4771579.1"/>
    </source>
</evidence>
<accession>A0ABP9A1D1</accession>
<dbReference type="EMBL" id="BAABJV010000003">
    <property type="protein sequence ID" value="GAA4771579.1"/>
    <property type="molecule type" value="Genomic_DNA"/>
</dbReference>